<name>D7A0B0_ANCN5</name>
<feature type="region of interest" description="Disordered" evidence="1">
    <location>
        <begin position="1"/>
        <end position="41"/>
    </location>
</feature>
<accession>D7A0B0</accession>
<feature type="compositionally biased region" description="Low complexity" evidence="1">
    <location>
        <begin position="25"/>
        <end position="34"/>
    </location>
</feature>
<organism evidence="2 3">
    <name type="scientific">Ancylobacter novellus (strain ATCC 8093 / DSM 506 / JCM 20403 / CCM 1077 / IAM 12100 / NBRC 12443 / NCIMB 10456)</name>
    <name type="common">Starkeya novella</name>
    <dbReference type="NCBI Taxonomy" id="639283"/>
    <lineage>
        <taxon>Bacteria</taxon>
        <taxon>Pseudomonadati</taxon>
        <taxon>Pseudomonadota</taxon>
        <taxon>Alphaproteobacteria</taxon>
        <taxon>Hyphomicrobiales</taxon>
        <taxon>Xanthobacteraceae</taxon>
        <taxon>Ancylobacter</taxon>
    </lineage>
</organism>
<evidence type="ECO:0000313" key="3">
    <source>
        <dbReference type="Proteomes" id="UP000006633"/>
    </source>
</evidence>
<protein>
    <recommendedName>
        <fullName evidence="4">Replication protein</fullName>
    </recommendedName>
</protein>
<dbReference type="EMBL" id="CP002026">
    <property type="protein sequence ID" value="ADH89371.1"/>
    <property type="molecule type" value="Genomic_DNA"/>
</dbReference>
<evidence type="ECO:0000256" key="1">
    <source>
        <dbReference type="SAM" id="MobiDB-lite"/>
    </source>
</evidence>
<gene>
    <name evidence="2" type="ordered locus">Snov_2073</name>
</gene>
<reference evidence="2 3" key="1">
    <citation type="journal article" date="2012" name="Stand. Genomic Sci.">
        <title>Complete genome sequence of the facultatively chemolithoautotrophic and methylotrophic alpha Proteobacterium Starkeya novella type strain (ATCC 8093(T)).</title>
        <authorList>
            <person name="Kappler U."/>
            <person name="Davenport K."/>
            <person name="Beatson S."/>
            <person name="Lucas S."/>
            <person name="Lapidus A."/>
            <person name="Copeland A."/>
            <person name="Berry K.W."/>
            <person name="Glavina Del Rio T."/>
            <person name="Hammon N."/>
            <person name="Dalin E."/>
            <person name="Tice H."/>
            <person name="Pitluck S."/>
            <person name="Richardson P."/>
            <person name="Bruce D."/>
            <person name="Goodwin L.A."/>
            <person name="Han C."/>
            <person name="Tapia R."/>
            <person name="Detter J.C."/>
            <person name="Chang Y.J."/>
            <person name="Jeffries C.D."/>
            <person name="Land M."/>
            <person name="Hauser L."/>
            <person name="Kyrpides N.C."/>
            <person name="Goker M."/>
            <person name="Ivanova N."/>
            <person name="Klenk H.P."/>
            <person name="Woyke T."/>
        </authorList>
    </citation>
    <scope>NUCLEOTIDE SEQUENCE [LARGE SCALE GENOMIC DNA]</scope>
    <source>
        <strain evidence="3">ATCC 8093 / DSM 506 / JCM 20403 / CCM 1077 / IAM 12100 / NBRC 12443 / NCIMB 10456</strain>
    </source>
</reference>
<dbReference type="HOGENOM" id="CLU_1165262_0_0_5"/>
<evidence type="ECO:0000313" key="2">
    <source>
        <dbReference type="EMBL" id="ADH89371.1"/>
    </source>
</evidence>
<evidence type="ECO:0008006" key="4">
    <source>
        <dbReference type="Google" id="ProtNLM"/>
    </source>
</evidence>
<dbReference type="eggNOG" id="ENOG5032MBA">
    <property type="taxonomic scope" value="Bacteria"/>
</dbReference>
<dbReference type="KEGG" id="sno:Snov_2073"/>
<dbReference type="AlphaFoldDB" id="D7A0B0"/>
<proteinExistence type="predicted"/>
<dbReference type="Proteomes" id="UP000006633">
    <property type="component" value="Chromosome"/>
</dbReference>
<sequence>MRSRIYAASGVPTAGEGSLGEHSPHPSASPSHSSYTPPRKNTRTLDALFTRYRKTRTPPRWDEASALAKATFYHREVSKRGGVSFTLNFGPEVEKAARADPASFTEHVRRRLRRFLKAEFGRTVDYWFGVDISDEGRPHLHGGITVSGNEAEALGRALARAGGKWGSVRGVKHQAHVGDRLDDDWASYATKKITRSRQEVFGSMLSVTDSIRRAAKDAFERERKLVLSVTKEENISHY</sequence>
<keyword evidence="3" id="KW-1185">Reference proteome</keyword>
<dbReference type="STRING" id="639283.Snov_2073"/>